<protein>
    <submittedName>
        <fullName evidence="7">FAD-binding oxidoreductase</fullName>
    </submittedName>
</protein>
<keyword evidence="3" id="KW-0285">Flavoprotein</keyword>
<dbReference type="SUPFAM" id="SSF56176">
    <property type="entry name" value="FAD-binding/transporter-associated domain-like"/>
    <property type="match status" value="1"/>
</dbReference>
<dbReference type="InterPro" id="IPR016169">
    <property type="entry name" value="FAD-bd_PCMH_sub2"/>
</dbReference>
<feature type="domain" description="FAD-binding PCMH-type" evidence="6">
    <location>
        <begin position="33"/>
        <end position="204"/>
    </location>
</feature>
<dbReference type="Proteomes" id="UP001596011">
    <property type="component" value="Unassembled WGS sequence"/>
</dbReference>
<comment type="caution">
    <text evidence="7">The sequence shown here is derived from an EMBL/GenBank/DDBJ whole genome shotgun (WGS) entry which is preliminary data.</text>
</comment>
<accession>A0ABV9HAI6</accession>
<comment type="cofactor">
    <cofactor evidence="1">
        <name>FAD</name>
        <dbReference type="ChEBI" id="CHEBI:57692"/>
    </cofactor>
</comment>
<dbReference type="InterPro" id="IPR050416">
    <property type="entry name" value="FAD-linked_Oxidoreductase"/>
</dbReference>
<dbReference type="EMBL" id="JBHSFI010000002">
    <property type="protein sequence ID" value="MFC4627374.1"/>
    <property type="molecule type" value="Genomic_DNA"/>
</dbReference>
<dbReference type="RefSeq" id="WP_377132453.1">
    <property type="nucleotide sequence ID" value="NZ_JBHSFI010000002.1"/>
</dbReference>
<evidence type="ECO:0000256" key="4">
    <source>
        <dbReference type="ARBA" id="ARBA00022827"/>
    </source>
</evidence>
<dbReference type="Gene3D" id="3.30.465.10">
    <property type="match status" value="1"/>
</dbReference>
<dbReference type="InterPro" id="IPR012951">
    <property type="entry name" value="BBE"/>
</dbReference>
<evidence type="ECO:0000256" key="1">
    <source>
        <dbReference type="ARBA" id="ARBA00001974"/>
    </source>
</evidence>
<keyword evidence="8" id="KW-1185">Reference proteome</keyword>
<dbReference type="InterPro" id="IPR016164">
    <property type="entry name" value="FAD-linked_Oxase-like_C"/>
</dbReference>
<dbReference type="PROSITE" id="PS00862">
    <property type="entry name" value="OX2_COVAL_FAD"/>
    <property type="match status" value="1"/>
</dbReference>
<evidence type="ECO:0000313" key="7">
    <source>
        <dbReference type="EMBL" id="MFC4627374.1"/>
    </source>
</evidence>
<dbReference type="Pfam" id="PF01565">
    <property type="entry name" value="FAD_binding_4"/>
    <property type="match status" value="1"/>
</dbReference>
<comment type="similarity">
    <text evidence="2">Belongs to the oxygen-dependent FAD-linked oxidoreductase family.</text>
</comment>
<name>A0ABV9HAI6_9MICO</name>
<dbReference type="InterPro" id="IPR006094">
    <property type="entry name" value="Oxid_FAD_bind_N"/>
</dbReference>
<proteinExistence type="inferred from homology"/>
<dbReference type="InterPro" id="IPR016166">
    <property type="entry name" value="FAD-bd_PCMH"/>
</dbReference>
<sequence length="446" mass="46099">MTSPIETLRRDFGGDIIEPGDAEYEAVGRSKLAAGSPAYVLRPGSTDDVRAAVGFAAGSGMTLSVRGGGHSFAGFGTNDGGVVIDLSLLATVELIDRERHIVRIGGGAHWGQVAEALAPHGLAISAGDTKSVGVGGLTLSGGIGWKVRRYGLALDTVVAAEIVTADGAVVTASADENPDLFWAIRGGGGNFGVVTSFEFEAHPTTEVVFGKVTFPQAEAVDVLQGWAEYMRTAPEEVTSIANLANPMAGGPEAPVEIHVAFDGDDPEAAARALAPIRALGTVLDDDVAPHDYADILVEGGSPPPGIEVLAHDGFVERESVAEVLQILAEVGTSPGSPSIAIRSVGGAVARVPGDATAYAHRQAELMVATLVGGPVHVVEGARAGLDVIWEKLGPHVSGAYANFLTTATDDDVAAVYPAATYERLAAVKRRYDPKNLFAHNHNVRPK</sequence>
<evidence type="ECO:0000256" key="2">
    <source>
        <dbReference type="ARBA" id="ARBA00005466"/>
    </source>
</evidence>
<keyword evidence="5" id="KW-0560">Oxidoreductase</keyword>
<dbReference type="Gene3D" id="3.30.43.10">
    <property type="entry name" value="Uridine Diphospho-n-acetylenolpyruvylglucosamine Reductase, domain 2"/>
    <property type="match status" value="1"/>
</dbReference>
<keyword evidence="4" id="KW-0274">FAD</keyword>
<dbReference type="PROSITE" id="PS51387">
    <property type="entry name" value="FAD_PCMH"/>
    <property type="match status" value="1"/>
</dbReference>
<dbReference type="PANTHER" id="PTHR42973">
    <property type="entry name" value="BINDING OXIDOREDUCTASE, PUTATIVE (AFU_ORTHOLOGUE AFUA_1G17690)-RELATED"/>
    <property type="match status" value="1"/>
</dbReference>
<dbReference type="Pfam" id="PF08031">
    <property type="entry name" value="BBE"/>
    <property type="match status" value="1"/>
</dbReference>
<dbReference type="Gene3D" id="3.40.462.20">
    <property type="match status" value="1"/>
</dbReference>
<dbReference type="InterPro" id="IPR006093">
    <property type="entry name" value="Oxy_OxRdtase_FAD_BS"/>
</dbReference>
<dbReference type="PANTHER" id="PTHR42973:SF39">
    <property type="entry name" value="FAD-BINDING PCMH-TYPE DOMAIN-CONTAINING PROTEIN"/>
    <property type="match status" value="1"/>
</dbReference>
<evidence type="ECO:0000259" key="6">
    <source>
        <dbReference type="PROSITE" id="PS51387"/>
    </source>
</evidence>
<dbReference type="InterPro" id="IPR036318">
    <property type="entry name" value="FAD-bd_PCMH-like_sf"/>
</dbReference>
<dbReference type="SUPFAM" id="SSF55103">
    <property type="entry name" value="FAD-linked oxidases, C-terminal domain"/>
    <property type="match status" value="1"/>
</dbReference>
<reference evidence="8" key="1">
    <citation type="journal article" date="2019" name="Int. J. Syst. Evol. Microbiol.">
        <title>The Global Catalogue of Microorganisms (GCM) 10K type strain sequencing project: providing services to taxonomists for standard genome sequencing and annotation.</title>
        <authorList>
            <consortium name="The Broad Institute Genomics Platform"/>
            <consortium name="The Broad Institute Genome Sequencing Center for Infectious Disease"/>
            <person name="Wu L."/>
            <person name="Ma J."/>
        </authorList>
    </citation>
    <scope>NUCLEOTIDE SEQUENCE [LARGE SCALE GENOMIC DNA]</scope>
    <source>
        <strain evidence="8">CCUG 42722</strain>
    </source>
</reference>
<organism evidence="7 8">
    <name type="scientific">Promicromonospora alba</name>
    <dbReference type="NCBI Taxonomy" id="1616110"/>
    <lineage>
        <taxon>Bacteria</taxon>
        <taxon>Bacillati</taxon>
        <taxon>Actinomycetota</taxon>
        <taxon>Actinomycetes</taxon>
        <taxon>Micrococcales</taxon>
        <taxon>Promicromonosporaceae</taxon>
        <taxon>Promicromonospora</taxon>
    </lineage>
</organism>
<evidence type="ECO:0000256" key="3">
    <source>
        <dbReference type="ARBA" id="ARBA00022630"/>
    </source>
</evidence>
<evidence type="ECO:0000313" key="8">
    <source>
        <dbReference type="Proteomes" id="UP001596011"/>
    </source>
</evidence>
<gene>
    <name evidence="7" type="ORF">ACFO6V_03955</name>
</gene>
<dbReference type="InterPro" id="IPR016167">
    <property type="entry name" value="FAD-bd_PCMH_sub1"/>
</dbReference>
<evidence type="ECO:0000256" key="5">
    <source>
        <dbReference type="ARBA" id="ARBA00023002"/>
    </source>
</evidence>